<organism evidence="1 2">
    <name type="scientific">Methylobacterium komagatae</name>
    <dbReference type="NCBI Taxonomy" id="374425"/>
    <lineage>
        <taxon>Bacteria</taxon>
        <taxon>Pseudomonadati</taxon>
        <taxon>Pseudomonadota</taxon>
        <taxon>Alphaproteobacteria</taxon>
        <taxon>Hyphomicrobiales</taxon>
        <taxon>Methylobacteriaceae</taxon>
        <taxon>Methylobacterium</taxon>
    </lineage>
</organism>
<sequence length="56" mass="5821">MLIPRPTPRRIALLGLLLASLVMLADWTARIELARAVSAAPADGGRVVAQVAGADD</sequence>
<dbReference type="Proteomes" id="UP001596292">
    <property type="component" value="Unassembled WGS sequence"/>
</dbReference>
<protein>
    <submittedName>
        <fullName evidence="1">Uncharacterized protein</fullName>
    </submittedName>
</protein>
<gene>
    <name evidence="1" type="ORF">ACFQE0_20760</name>
</gene>
<accession>A0ABW2BMX0</accession>
<reference evidence="2" key="1">
    <citation type="journal article" date="2019" name="Int. J. Syst. Evol. Microbiol.">
        <title>The Global Catalogue of Microorganisms (GCM) 10K type strain sequencing project: providing services to taxonomists for standard genome sequencing and annotation.</title>
        <authorList>
            <consortium name="The Broad Institute Genomics Platform"/>
            <consortium name="The Broad Institute Genome Sequencing Center for Infectious Disease"/>
            <person name="Wu L."/>
            <person name="Ma J."/>
        </authorList>
    </citation>
    <scope>NUCLEOTIDE SEQUENCE [LARGE SCALE GENOMIC DNA]</scope>
    <source>
        <strain evidence="2">CCUG 48316</strain>
    </source>
</reference>
<evidence type="ECO:0000313" key="1">
    <source>
        <dbReference type="EMBL" id="MFC6791813.1"/>
    </source>
</evidence>
<comment type="caution">
    <text evidence="1">The sequence shown here is derived from an EMBL/GenBank/DDBJ whole genome shotgun (WGS) entry which is preliminary data.</text>
</comment>
<dbReference type="RefSeq" id="WP_378973026.1">
    <property type="nucleotide sequence ID" value="NZ_JBHSWN010000001.1"/>
</dbReference>
<keyword evidence="2" id="KW-1185">Reference proteome</keyword>
<dbReference type="EMBL" id="JBHSWN010000001">
    <property type="protein sequence ID" value="MFC6791813.1"/>
    <property type="molecule type" value="Genomic_DNA"/>
</dbReference>
<proteinExistence type="predicted"/>
<evidence type="ECO:0000313" key="2">
    <source>
        <dbReference type="Proteomes" id="UP001596292"/>
    </source>
</evidence>
<name>A0ABW2BMX0_9HYPH</name>